<keyword evidence="3" id="KW-1185">Reference proteome</keyword>
<reference evidence="2 3" key="1">
    <citation type="submission" date="2019-03" db="EMBL/GenBank/DDBJ databases">
        <title>Genomic Encyclopedia of Type Strains, Phase IV (KMG-IV): sequencing the most valuable type-strain genomes for metagenomic binning, comparative biology and taxonomic classification.</title>
        <authorList>
            <person name="Goeker M."/>
        </authorList>
    </citation>
    <scope>NUCLEOTIDE SEQUENCE [LARGE SCALE GENOMIC DNA]</scope>
    <source>
        <strain evidence="2 3">DSM 45934</strain>
    </source>
</reference>
<organism evidence="2 3">
    <name type="scientific">Actinocrispum wychmicini</name>
    <dbReference type="NCBI Taxonomy" id="1213861"/>
    <lineage>
        <taxon>Bacteria</taxon>
        <taxon>Bacillati</taxon>
        <taxon>Actinomycetota</taxon>
        <taxon>Actinomycetes</taxon>
        <taxon>Pseudonocardiales</taxon>
        <taxon>Pseudonocardiaceae</taxon>
        <taxon>Actinocrispum</taxon>
    </lineage>
</organism>
<dbReference type="Proteomes" id="UP000295680">
    <property type="component" value="Unassembled WGS sequence"/>
</dbReference>
<dbReference type="Pfam" id="PF18616">
    <property type="entry name" value="CdiI_3"/>
    <property type="match status" value="1"/>
</dbReference>
<feature type="region of interest" description="Disordered" evidence="1">
    <location>
        <begin position="1"/>
        <end position="27"/>
    </location>
</feature>
<dbReference type="EMBL" id="SLWS01000002">
    <property type="protein sequence ID" value="TCO62995.1"/>
    <property type="molecule type" value="Genomic_DNA"/>
</dbReference>
<evidence type="ECO:0000256" key="1">
    <source>
        <dbReference type="SAM" id="MobiDB-lite"/>
    </source>
</evidence>
<feature type="compositionally biased region" description="Polar residues" evidence="1">
    <location>
        <begin position="1"/>
        <end position="10"/>
    </location>
</feature>
<evidence type="ECO:0000313" key="2">
    <source>
        <dbReference type="EMBL" id="TCO62995.1"/>
    </source>
</evidence>
<dbReference type="CDD" id="cd20691">
    <property type="entry name" value="CdiI_EC536-like"/>
    <property type="match status" value="1"/>
</dbReference>
<dbReference type="InterPro" id="IPR040547">
    <property type="entry name" value="CdiI"/>
</dbReference>
<sequence length="136" mass="15158">MPDSQVQNDDLSVEQIEDNVWGSPPPGATKLMETVHQLRRKPVRTLEPEDLRVMISQQVGLEILVPRALAELDEDPLLEGDYHPGDVLVAVLKVPPTYWSTNPSQRATLNRIIDTVTDPDADLRADIDAFRQANPA</sequence>
<accession>A0A4R2K9B5</accession>
<comment type="caution">
    <text evidence="2">The sequence shown here is derived from an EMBL/GenBank/DDBJ whole genome shotgun (WGS) entry which is preliminary data.</text>
</comment>
<dbReference type="AlphaFoldDB" id="A0A4R2K9B5"/>
<dbReference type="RefSeq" id="WP_132115153.1">
    <property type="nucleotide sequence ID" value="NZ_SLWS01000002.1"/>
</dbReference>
<dbReference type="OrthoDB" id="4829274at2"/>
<evidence type="ECO:0000313" key="3">
    <source>
        <dbReference type="Proteomes" id="UP000295680"/>
    </source>
</evidence>
<protein>
    <submittedName>
        <fullName evidence="2">Uncharacterized protein</fullName>
    </submittedName>
</protein>
<gene>
    <name evidence="2" type="ORF">EV192_1021139</name>
</gene>
<name>A0A4R2K9B5_9PSEU</name>
<proteinExistence type="predicted"/>